<evidence type="ECO:0000256" key="3">
    <source>
        <dbReference type="ARBA" id="ARBA00004947"/>
    </source>
</evidence>
<reference evidence="13 14" key="1">
    <citation type="journal article" date="2016" name="Nat. Commun.">
        <title>Thousands of microbial genomes shed light on interconnected biogeochemical processes in an aquifer system.</title>
        <authorList>
            <person name="Anantharaman K."/>
            <person name="Brown C.T."/>
            <person name="Hug L.A."/>
            <person name="Sharon I."/>
            <person name="Castelle C.J."/>
            <person name="Probst A.J."/>
            <person name="Thomas B.C."/>
            <person name="Singh A."/>
            <person name="Wilkins M.J."/>
            <person name="Karaoz U."/>
            <person name="Brodie E.L."/>
            <person name="Williams K.H."/>
            <person name="Hubbard S.S."/>
            <person name="Banfield J.F."/>
        </authorList>
    </citation>
    <scope>NUCLEOTIDE SEQUENCE [LARGE SCALE GENOMIC DNA]</scope>
</reference>
<comment type="pathway">
    <text evidence="3 10">Carbohydrate metabolism; galactose metabolism.</text>
</comment>
<dbReference type="SUPFAM" id="SSF51735">
    <property type="entry name" value="NAD(P)-binding Rossmann-fold domains"/>
    <property type="match status" value="1"/>
</dbReference>
<dbReference type="CDD" id="cd05247">
    <property type="entry name" value="UDP_G4E_1_SDR_e"/>
    <property type="match status" value="1"/>
</dbReference>
<evidence type="ECO:0000259" key="12">
    <source>
        <dbReference type="Pfam" id="PF16363"/>
    </source>
</evidence>
<evidence type="ECO:0000256" key="4">
    <source>
        <dbReference type="ARBA" id="ARBA00007637"/>
    </source>
</evidence>
<dbReference type="EMBL" id="MEZY01000035">
    <property type="protein sequence ID" value="OGD63495.1"/>
    <property type="molecule type" value="Genomic_DNA"/>
</dbReference>
<dbReference type="STRING" id="1797472.A2215_03815"/>
<evidence type="ECO:0000256" key="2">
    <source>
        <dbReference type="ARBA" id="ARBA00001911"/>
    </source>
</evidence>
<evidence type="ECO:0000256" key="8">
    <source>
        <dbReference type="ARBA" id="ARBA00023235"/>
    </source>
</evidence>
<feature type="domain" description="NAD-dependent epimerase/dehydratase" evidence="11">
    <location>
        <begin position="3"/>
        <end position="139"/>
    </location>
</feature>
<keyword evidence="8 10" id="KW-0413">Isomerase</keyword>
<dbReference type="GO" id="GO:0006012">
    <property type="term" value="P:galactose metabolic process"/>
    <property type="evidence" value="ECO:0007669"/>
    <property type="project" value="UniProtKB-UniPathway"/>
</dbReference>
<dbReference type="UniPathway" id="UPA00214"/>
<organism evidence="13 14">
    <name type="scientific">Candidatus Berkelbacteria bacterium RIFOXYA2_FULL_43_10</name>
    <dbReference type="NCBI Taxonomy" id="1797472"/>
    <lineage>
        <taxon>Bacteria</taxon>
        <taxon>Candidatus Berkelbacteria</taxon>
    </lineage>
</organism>
<evidence type="ECO:0000256" key="10">
    <source>
        <dbReference type="RuleBase" id="RU366046"/>
    </source>
</evidence>
<comment type="similarity">
    <text evidence="4 10">Belongs to the NAD(P)-dependent epimerase/dehydratase family.</text>
</comment>
<evidence type="ECO:0000256" key="1">
    <source>
        <dbReference type="ARBA" id="ARBA00000083"/>
    </source>
</evidence>
<gene>
    <name evidence="13" type="ORF">A2215_03815</name>
</gene>
<evidence type="ECO:0000256" key="5">
    <source>
        <dbReference type="ARBA" id="ARBA00013189"/>
    </source>
</evidence>
<evidence type="ECO:0000256" key="6">
    <source>
        <dbReference type="ARBA" id="ARBA00018569"/>
    </source>
</evidence>
<dbReference type="InterPro" id="IPR016040">
    <property type="entry name" value="NAD(P)-bd_dom"/>
</dbReference>
<dbReference type="Pfam" id="PF01370">
    <property type="entry name" value="Epimerase"/>
    <property type="match status" value="1"/>
</dbReference>
<comment type="catalytic activity">
    <reaction evidence="1 10">
        <text>UDP-alpha-D-glucose = UDP-alpha-D-galactose</text>
        <dbReference type="Rhea" id="RHEA:22168"/>
        <dbReference type="ChEBI" id="CHEBI:58885"/>
        <dbReference type="ChEBI" id="CHEBI:66914"/>
        <dbReference type="EC" id="5.1.3.2"/>
    </reaction>
</comment>
<name>A0A1F5E7Z9_9BACT</name>
<comment type="cofactor">
    <cofactor evidence="2 10">
        <name>NAD(+)</name>
        <dbReference type="ChEBI" id="CHEBI:57540"/>
    </cofactor>
</comment>
<dbReference type="PANTHER" id="PTHR43725:SF53">
    <property type="entry name" value="UDP-ARABINOSE 4-EPIMERASE 1"/>
    <property type="match status" value="1"/>
</dbReference>
<protein>
    <recommendedName>
        <fullName evidence="6 10">UDP-glucose 4-epimerase</fullName>
        <ecNumber evidence="5 10">5.1.3.2</ecNumber>
    </recommendedName>
</protein>
<comment type="caution">
    <text evidence="13">The sequence shown here is derived from an EMBL/GenBank/DDBJ whole genome shotgun (WGS) entry which is preliminary data.</text>
</comment>
<evidence type="ECO:0000313" key="13">
    <source>
        <dbReference type="EMBL" id="OGD63495.1"/>
    </source>
</evidence>
<dbReference type="Pfam" id="PF16363">
    <property type="entry name" value="GDP_Man_Dehyd"/>
    <property type="match status" value="1"/>
</dbReference>
<feature type="domain" description="NAD(P)-binding" evidence="12">
    <location>
        <begin position="186"/>
        <end position="370"/>
    </location>
</feature>
<dbReference type="Gene3D" id="3.40.50.720">
    <property type="entry name" value="NAD(P)-binding Rossmann-like Domain"/>
    <property type="match status" value="2"/>
</dbReference>
<dbReference type="InterPro" id="IPR001509">
    <property type="entry name" value="Epimerase_deHydtase"/>
</dbReference>
<evidence type="ECO:0000256" key="7">
    <source>
        <dbReference type="ARBA" id="ARBA00023027"/>
    </source>
</evidence>
<dbReference type="Proteomes" id="UP000178583">
    <property type="component" value="Unassembled WGS sequence"/>
</dbReference>
<dbReference type="InterPro" id="IPR036291">
    <property type="entry name" value="NAD(P)-bd_dom_sf"/>
</dbReference>
<dbReference type="InterPro" id="IPR005886">
    <property type="entry name" value="UDP_G4E"/>
</dbReference>
<evidence type="ECO:0000256" key="9">
    <source>
        <dbReference type="ARBA" id="ARBA00023277"/>
    </source>
</evidence>
<keyword evidence="7 10" id="KW-0520">NAD</keyword>
<keyword evidence="9 10" id="KW-0119">Carbohydrate metabolism</keyword>
<dbReference type="EC" id="5.1.3.2" evidence="5 10"/>
<dbReference type="PANTHER" id="PTHR43725">
    <property type="entry name" value="UDP-GLUCOSE 4-EPIMERASE"/>
    <property type="match status" value="1"/>
</dbReference>
<dbReference type="AlphaFoldDB" id="A0A1F5E7Z9"/>
<evidence type="ECO:0000259" key="11">
    <source>
        <dbReference type="Pfam" id="PF01370"/>
    </source>
</evidence>
<accession>A0A1F5E7Z9</accession>
<proteinExistence type="inferred from homology"/>
<evidence type="ECO:0000313" key="14">
    <source>
        <dbReference type="Proteomes" id="UP000178583"/>
    </source>
</evidence>
<dbReference type="Gene3D" id="3.90.25.10">
    <property type="entry name" value="UDP-galactose 4-epimerase, domain 1"/>
    <property type="match status" value="1"/>
</dbReference>
<dbReference type="GO" id="GO:0003978">
    <property type="term" value="F:UDP-glucose 4-epimerase activity"/>
    <property type="evidence" value="ECO:0007669"/>
    <property type="project" value="UniProtKB-UniRule"/>
</dbReference>
<sequence length="395" mass="44402">MKILVTGGAGYIGSITVRELVKQKYDVVVLDSLESGNREAVDPEAKLEVCDLKDEKAVTKVFDKYNPDAVIDFAAYLAVGESMEDPEKYLQNNVVNFVNLLDIMTEKKCKYIIKSSTAATYGNPLDEKKDIPLKEEYLEDYKPEKSCLLSGEWNGRETEGENFLQMFLDRYIEIFPKRPELKLAEDEITKLRIPTSIYGITKLLDEILMRKYDELHEIKSIALRYFNVCGADPSGEIGEAKPKATTLMSVAIDQILGKVKIVNILGRDYPTPDGTGIRDYIHPCDLAIGHLDALEYLIENNKSDAFNLGTGKGSSVLEVIDAVERASKKKVKTADAPRRNGDPVLSIADPSKAGKVLNWKAKYNLTDMAETAWKWHSSHPNGYVNFKLQETRYKQ</sequence>
<comment type="subunit">
    <text evidence="10">Homodimer.</text>
</comment>